<gene>
    <name evidence="4" type="ORF">KIW84_058131</name>
</gene>
<evidence type="ECO:0000313" key="4">
    <source>
        <dbReference type="EMBL" id="KAI5413875.1"/>
    </source>
</evidence>
<protein>
    <recommendedName>
        <fullName evidence="3">Retrovirus-related Pol polyprotein from transposon TNT 1-94-like beta-barrel domain-containing protein</fullName>
    </recommendedName>
</protein>
<sequence length="530" mass="58334">MEIPSASINEEVAALQVQTHEGHSNARQGTNYFRGKNQGHNSSKGHIRVCTHCNMTNHTFETCFLKHGFPPGFKGKGKGQVAASVNNTSEASPKDSTSYAYGFTQEQYNNILALLQQSKPNTTVNSVSTSPFVMNSHASSVNGKNPNLWILDTDATNHFSFNFSSFVEYKNIVPIPVSLPDGSQVVASVSGTVAISPSLTLHNVLYIPSFHVNLISIAKLVDSNNCFVQFNANTCHILQNHSKEMIGHISNIGLQSVAKVFPFISCNKDNVPCDSCHFAKQRKLPFPDSITNSCVPFNILHADLWGPYSTISTLGHRYFLTLVDDYSRHTWVIFLKTKDQTKTSLIQFIAYIENQNVVFYENTFPFKHQVVTSEFVPSDIPHIQNLDDPQPVIHIDQPSPTDLSLSPDVSTSTHDTASSPFNFNFLNSGPTPPSSPDLIVPTSPHPTNNSPSYNLDIPSGSEHGKPYDSISVPRTVFEPLPDHTTPLPDEFFTLSQPSAYNSSLPQTSVKNLTLPSRQSSRASHPPPPNT</sequence>
<dbReference type="Gramene" id="Psat05G0813100-T1">
    <property type="protein sequence ID" value="KAI5413875.1"/>
    <property type="gene ID" value="KIW84_058131"/>
</dbReference>
<dbReference type="AlphaFoldDB" id="A0A9D4X7Z7"/>
<dbReference type="SUPFAM" id="SSF53098">
    <property type="entry name" value="Ribonuclease H-like"/>
    <property type="match status" value="1"/>
</dbReference>
<dbReference type="Proteomes" id="UP001058974">
    <property type="component" value="Chromosome 5"/>
</dbReference>
<dbReference type="PANTHER" id="PTHR42648:SF31">
    <property type="entry name" value="RNA-DIRECTED DNA POLYMERASE"/>
    <property type="match status" value="1"/>
</dbReference>
<evidence type="ECO:0000259" key="3">
    <source>
        <dbReference type="Pfam" id="PF22936"/>
    </source>
</evidence>
<keyword evidence="5" id="KW-1185">Reference proteome</keyword>
<dbReference type="InterPro" id="IPR039537">
    <property type="entry name" value="Retrotran_Ty1/copia-like"/>
</dbReference>
<feature type="compositionally biased region" description="Polar residues" evidence="2">
    <location>
        <begin position="493"/>
        <end position="522"/>
    </location>
</feature>
<comment type="caution">
    <text evidence="4">The sequence shown here is derived from an EMBL/GenBank/DDBJ whole genome shotgun (WGS) entry which is preliminary data.</text>
</comment>
<dbReference type="InterPro" id="IPR054722">
    <property type="entry name" value="PolX-like_BBD"/>
</dbReference>
<accession>A0A9D4X7Z7</accession>
<feature type="region of interest" description="Disordered" evidence="2">
    <location>
        <begin position="420"/>
        <end position="530"/>
    </location>
</feature>
<organism evidence="4 5">
    <name type="scientific">Pisum sativum</name>
    <name type="common">Garden pea</name>
    <name type="synonym">Lathyrus oleraceus</name>
    <dbReference type="NCBI Taxonomy" id="3888"/>
    <lineage>
        <taxon>Eukaryota</taxon>
        <taxon>Viridiplantae</taxon>
        <taxon>Streptophyta</taxon>
        <taxon>Embryophyta</taxon>
        <taxon>Tracheophyta</taxon>
        <taxon>Spermatophyta</taxon>
        <taxon>Magnoliopsida</taxon>
        <taxon>eudicotyledons</taxon>
        <taxon>Gunneridae</taxon>
        <taxon>Pentapetalae</taxon>
        <taxon>rosids</taxon>
        <taxon>fabids</taxon>
        <taxon>Fabales</taxon>
        <taxon>Fabaceae</taxon>
        <taxon>Papilionoideae</taxon>
        <taxon>50 kb inversion clade</taxon>
        <taxon>NPAAA clade</taxon>
        <taxon>Hologalegina</taxon>
        <taxon>IRL clade</taxon>
        <taxon>Fabeae</taxon>
        <taxon>Lathyrus</taxon>
    </lineage>
</organism>
<feature type="compositionally biased region" description="Low complexity" evidence="2">
    <location>
        <begin position="441"/>
        <end position="452"/>
    </location>
</feature>
<evidence type="ECO:0000256" key="1">
    <source>
        <dbReference type="ARBA" id="ARBA00022670"/>
    </source>
</evidence>
<name>A0A9D4X7Z7_PEA</name>
<feature type="domain" description="Retrovirus-related Pol polyprotein from transposon TNT 1-94-like beta-barrel" evidence="3">
    <location>
        <begin position="149"/>
        <end position="223"/>
    </location>
</feature>
<feature type="region of interest" description="Disordered" evidence="2">
    <location>
        <begin position="17"/>
        <end position="41"/>
    </location>
</feature>
<dbReference type="EMBL" id="JAMSHJ010000005">
    <property type="protein sequence ID" value="KAI5413875.1"/>
    <property type="molecule type" value="Genomic_DNA"/>
</dbReference>
<proteinExistence type="predicted"/>
<evidence type="ECO:0000313" key="5">
    <source>
        <dbReference type="Proteomes" id="UP001058974"/>
    </source>
</evidence>
<dbReference type="PANTHER" id="PTHR42648">
    <property type="entry name" value="TRANSPOSASE, PUTATIVE-RELATED"/>
    <property type="match status" value="1"/>
</dbReference>
<evidence type="ECO:0000256" key="2">
    <source>
        <dbReference type="SAM" id="MobiDB-lite"/>
    </source>
</evidence>
<dbReference type="GO" id="GO:0003676">
    <property type="term" value="F:nucleic acid binding"/>
    <property type="evidence" value="ECO:0007669"/>
    <property type="project" value="InterPro"/>
</dbReference>
<dbReference type="GO" id="GO:0006508">
    <property type="term" value="P:proteolysis"/>
    <property type="evidence" value="ECO:0007669"/>
    <property type="project" value="UniProtKB-KW"/>
</dbReference>
<dbReference type="InterPro" id="IPR012337">
    <property type="entry name" value="RNaseH-like_sf"/>
</dbReference>
<dbReference type="Pfam" id="PF22936">
    <property type="entry name" value="Pol_BBD"/>
    <property type="match status" value="1"/>
</dbReference>
<keyword evidence="1" id="KW-0378">Hydrolase</keyword>
<feature type="compositionally biased region" description="Polar residues" evidence="2">
    <location>
        <begin position="420"/>
        <end position="429"/>
    </location>
</feature>
<dbReference type="InterPro" id="IPR036397">
    <property type="entry name" value="RNaseH_sf"/>
</dbReference>
<keyword evidence="1" id="KW-0645">Protease</keyword>
<reference evidence="4 5" key="1">
    <citation type="journal article" date="2022" name="Nat. Genet.">
        <title>Improved pea reference genome and pan-genome highlight genomic features and evolutionary characteristics.</title>
        <authorList>
            <person name="Yang T."/>
            <person name="Liu R."/>
            <person name="Luo Y."/>
            <person name="Hu S."/>
            <person name="Wang D."/>
            <person name="Wang C."/>
            <person name="Pandey M.K."/>
            <person name="Ge S."/>
            <person name="Xu Q."/>
            <person name="Li N."/>
            <person name="Li G."/>
            <person name="Huang Y."/>
            <person name="Saxena R.K."/>
            <person name="Ji Y."/>
            <person name="Li M."/>
            <person name="Yan X."/>
            <person name="He Y."/>
            <person name="Liu Y."/>
            <person name="Wang X."/>
            <person name="Xiang C."/>
            <person name="Varshney R.K."/>
            <person name="Ding H."/>
            <person name="Gao S."/>
            <person name="Zong X."/>
        </authorList>
    </citation>
    <scope>NUCLEOTIDE SEQUENCE [LARGE SCALE GENOMIC DNA]</scope>
    <source>
        <strain evidence="4 5">cv. Zhongwan 6</strain>
    </source>
</reference>
<dbReference type="Gene3D" id="3.30.420.10">
    <property type="entry name" value="Ribonuclease H-like superfamily/Ribonuclease H"/>
    <property type="match status" value="1"/>
</dbReference>
<dbReference type="GO" id="GO:0008233">
    <property type="term" value="F:peptidase activity"/>
    <property type="evidence" value="ECO:0007669"/>
    <property type="project" value="UniProtKB-KW"/>
</dbReference>